<comment type="caution">
    <text evidence="1">The sequence shown here is derived from an EMBL/GenBank/DDBJ whole genome shotgun (WGS) entry which is preliminary data.</text>
</comment>
<evidence type="ECO:0000313" key="1">
    <source>
        <dbReference type="EMBL" id="MBO4140071.1"/>
    </source>
</evidence>
<evidence type="ECO:0000313" key="2">
    <source>
        <dbReference type="Proteomes" id="UP000669887"/>
    </source>
</evidence>
<protein>
    <submittedName>
        <fullName evidence="1">Uncharacterized protein</fullName>
    </submittedName>
</protein>
<dbReference type="Proteomes" id="UP000669887">
    <property type="component" value="Unassembled WGS sequence"/>
</dbReference>
<reference evidence="1" key="1">
    <citation type="submission" date="2021-03" db="EMBL/GenBank/DDBJ databases">
        <title>X isolated from Micromonospora tulbaghiae.</title>
        <authorList>
            <person name="Stennett H.L."/>
        </authorList>
    </citation>
    <scope>NUCLEOTIDE SEQUENCE</scope>
    <source>
        <strain evidence="1">28M1-20</strain>
    </source>
</reference>
<organism evidence="1 2">
    <name type="scientific">Micromonospora tulbaghiae</name>
    <dbReference type="NCBI Taxonomy" id="479978"/>
    <lineage>
        <taxon>Bacteria</taxon>
        <taxon>Bacillati</taxon>
        <taxon>Actinomycetota</taxon>
        <taxon>Actinomycetes</taxon>
        <taxon>Micromonosporales</taxon>
        <taxon>Micromonosporaceae</taxon>
        <taxon>Micromonospora</taxon>
    </lineage>
</organism>
<accession>A0AAW4JMP2</accession>
<gene>
    <name evidence="1" type="ORF">J5U46_07925</name>
</gene>
<dbReference type="AlphaFoldDB" id="A0AAW4JMP2"/>
<sequence length="487" mass="53926">MLTSARHRQRLWAVWMPSCCLWAKGQGRQSVERRLHSDVLLWLSIASVNEPLGRTLRNFTWEEWAGPIEKAAVTALGQPVLAWAIDVLRGLFGESWLADSAARSQTIPLLRPDWYPLANPRAVVGVLEFAVRVALVKQQEGAEALLAEAGEVRSNRDATLREFQHLLLGLEVAAFAVMDGWKVSYEQQLPSGRKPDLWLSRNGLDYLIETTVIGFDRDFRSIESWTDGLRRVLQVLESRHEVETVAQLDEVLDEADTEQWILSITAAALATGEDGKHRTVRAGECSVQVFAKGERPPGPILTGPALTNDAWLRVATRIASKIKQTSGGPPAWLRIDDVGTLFHLTDWSARPLAQRLHDLSLNIGVALADAHHIRGVILSGGVEHAARSAAGETAWQDLGRLLGQPPQTQPSRQQLAYGPVALRRILPGQRQRMVYVIPTRQTHLVLPAGTGLEPGLWYSEEASWPDMALRRLGHPPLAEIIREPSGP</sequence>
<proteinExistence type="predicted"/>
<name>A0AAW4JMP2_9ACTN</name>
<dbReference type="RefSeq" id="WP_208576781.1">
    <property type="nucleotide sequence ID" value="NZ_JAGFVQ010000010.1"/>
</dbReference>
<dbReference type="EMBL" id="JAGFVQ010000010">
    <property type="protein sequence ID" value="MBO4140071.1"/>
    <property type="molecule type" value="Genomic_DNA"/>
</dbReference>